<dbReference type="RefSeq" id="WP_004628945.1">
    <property type="nucleotide sequence ID" value="NZ_AORV01000059.1"/>
</dbReference>
<evidence type="ECO:0000256" key="1">
    <source>
        <dbReference type="ARBA" id="ARBA00004651"/>
    </source>
</evidence>
<gene>
    <name evidence="8" type="ORF">CTER_4094</name>
</gene>
<reference evidence="8 9" key="1">
    <citation type="journal article" date="2013" name="Genome Announc.">
        <title>Draft Genome Sequence of the Cellulolytic, Mesophilic, Anaerobic Bacterium Clostridium termitidis Strain CT1112 (DSM 5398).</title>
        <authorList>
            <person name="Lal S."/>
            <person name="Ramachandran U."/>
            <person name="Zhang X."/>
            <person name="Munir R."/>
            <person name="Sparling R."/>
            <person name="Levin D.B."/>
        </authorList>
    </citation>
    <scope>NUCLEOTIDE SEQUENCE [LARGE SCALE GENOMIC DNA]</scope>
    <source>
        <strain evidence="8 9">CT1112</strain>
    </source>
</reference>
<evidence type="ECO:0000256" key="3">
    <source>
        <dbReference type="ARBA" id="ARBA00022692"/>
    </source>
</evidence>
<keyword evidence="9" id="KW-1185">Reference proteome</keyword>
<evidence type="ECO:0000256" key="2">
    <source>
        <dbReference type="ARBA" id="ARBA00022448"/>
    </source>
</evidence>
<feature type="transmembrane region" description="Helical" evidence="6">
    <location>
        <begin position="139"/>
        <end position="159"/>
    </location>
</feature>
<feature type="transmembrane region" description="Helical" evidence="6">
    <location>
        <begin position="244"/>
        <end position="268"/>
    </location>
</feature>
<dbReference type="InterPro" id="IPR020846">
    <property type="entry name" value="MFS_dom"/>
</dbReference>
<dbReference type="Gene3D" id="1.20.1250.20">
    <property type="entry name" value="MFS general substrate transporter like domains"/>
    <property type="match status" value="2"/>
</dbReference>
<dbReference type="SUPFAM" id="SSF103473">
    <property type="entry name" value="MFS general substrate transporter"/>
    <property type="match status" value="1"/>
</dbReference>
<sequence>MKLNYKQTFLIGFGFFASSIAWAMYNNYVPVLLKNYLSSTTLIGIVMTFDNIFGVIFQPVFGALSDKTRTRFGRRMPYVLLGIPVCAVVFPFIPFTKSLFSLMAVIIIFNFVMSTWRAPVVALMPDLTPAPLRSQANGIINFMGGLGSLFSFFAGGLLFKLGGMPLPFAASAVLMLAAVIVLKVFVREKTGKELEEELADNKLPGLAVEPAEPEKSAVPAKIHGFPQKSPDVSHAAEPGRNKSLVFLLLAILFWFTGYNAVETFFSLYVTNTLRDTSGNFLTAGDASLLLAMFSLTFLGFSIPAGFISTKLGRKRTILAGLAGVTLLFALMLFTDNIWALRILLLLGGIFWACVNINSLPMVVEMAQWKDIGRYTGYYYFFSFSAAIISPILFGFIRDMVSSYDAIFVYSSISFALAIICMLFVTHGEAAADVKQQIK</sequence>
<protein>
    <submittedName>
        <fullName evidence="8">Major facilitator family transporter</fullName>
    </submittedName>
</protein>
<name>S0FNS9_RUMCE</name>
<dbReference type="Proteomes" id="UP000014155">
    <property type="component" value="Unassembled WGS sequence"/>
</dbReference>
<organism evidence="8 9">
    <name type="scientific">Ruminiclostridium cellobioparum subsp. termitidis CT1112</name>
    <dbReference type="NCBI Taxonomy" id="1195236"/>
    <lineage>
        <taxon>Bacteria</taxon>
        <taxon>Bacillati</taxon>
        <taxon>Bacillota</taxon>
        <taxon>Clostridia</taxon>
        <taxon>Eubacteriales</taxon>
        <taxon>Oscillospiraceae</taxon>
        <taxon>Ruminiclostridium</taxon>
    </lineage>
</organism>
<dbReference type="InterPro" id="IPR036259">
    <property type="entry name" value="MFS_trans_sf"/>
</dbReference>
<evidence type="ECO:0000259" key="7">
    <source>
        <dbReference type="PROSITE" id="PS50850"/>
    </source>
</evidence>
<feature type="transmembrane region" description="Helical" evidence="6">
    <location>
        <begin position="316"/>
        <end position="333"/>
    </location>
</feature>
<feature type="transmembrane region" description="Helical" evidence="6">
    <location>
        <begin position="165"/>
        <end position="186"/>
    </location>
</feature>
<comment type="caution">
    <text evidence="8">The sequence shown here is derived from an EMBL/GenBank/DDBJ whole genome shotgun (WGS) entry which is preliminary data.</text>
</comment>
<dbReference type="STRING" id="1195236.CTER_4094"/>
<feature type="transmembrane region" description="Helical" evidence="6">
    <location>
        <begin position="288"/>
        <end position="309"/>
    </location>
</feature>
<dbReference type="PANTHER" id="PTHR23528">
    <property type="match status" value="1"/>
</dbReference>
<proteinExistence type="predicted"/>
<dbReference type="EMBL" id="AORV01000059">
    <property type="protein sequence ID" value="EMS70133.1"/>
    <property type="molecule type" value="Genomic_DNA"/>
</dbReference>
<dbReference type="GO" id="GO:0005886">
    <property type="term" value="C:plasma membrane"/>
    <property type="evidence" value="ECO:0007669"/>
    <property type="project" value="UniProtKB-SubCell"/>
</dbReference>
<keyword evidence="4 6" id="KW-1133">Transmembrane helix</keyword>
<feature type="transmembrane region" description="Helical" evidence="6">
    <location>
        <begin position="7"/>
        <end position="25"/>
    </location>
</feature>
<feature type="transmembrane region" description="Helical" evidence="6">
    <location>
        <begin position="99"/>
        <end position="118"/>
    </location>
</feature>
<evidence type="ECO:0000256" key="5">
    <source>
        <dbReference type="ARBA" id="ARBA00023136"/>
    </source>
</evidence>
<feature type="transmembrane region" description="Helical" evidence="6">
    <location>
        <begin position="377"/>
        <end position="396"/>
    </location>
</feature>
<keyword evidence="3 6" id="KW-0812">Transmembrane</keyword>
<keyword evidence="2" id="KW-0813">Transport</keyword>
<dbReference type="PANTHER" id="PTHR23528:SF1">
    <property type="entry name" value="MAJOR FACILITATOR SUPERFAMILY (MFS) PROFILE DOMAIN-CONTAINING PROTEIN"/>
    <property type="match status" value="1"/>
</dbReference>
<accession>S0FNS9</accession>
<evidence type="ECO:0000256" key="6">
    <source>
        <dbReference type="SAM" id="Phobius"/>
    </source>
</evidence>
<dbReference type="InterPro" id="IPR011701">
    <property type="entry name" value="MFS"/>
</dbReference>
<dbReference type="GO" id="GO:0022857">
    <property type="term" value="F:transmembrane transporter activity"/>
    <property type="evidence" value="ECO:0007669"/>
    <property type="project" value="InterPro"/>
</dbReference>
<feature type="domain" description="Major facilitator superfamily (MFS) profile" evidence="7">
    <location>
        <begin position="7"/>
        <end position="428"/>
    </location>
</feature>
<feature type="transmembrane region" description="Helical" evidence="6">
    <location>
        <begin position="37"/>
        <end position="64"/>
    </location>
</feature>
<dbReference type="Pfam" id="PF07690">
    <property type="entry name" value="MFS_1"/>
    <property type="match status" value="2"/>
</dbReference>
<evidence type="ECO:0000256" key="4">
    <source>
        <dbReference type="ARBA" id="ARBA00022989"/>
    </source>
</evidence>
<dbReference type="AlphaFoldDB" id="S0FNS9"/>
<dbReference type="PATRIC" id="fig|1195236.3.peg.4310"/>
<dbReference type="PROSITE" id="PS50850">
    <property type="entry name" value="MFS"/>
    <property type="match status" value="1"/>
</dbReference>
<comment type="subcellular location">
    <subcellularLocation>
        <location evidence="1">Cell membrane</location>
        <topology evidence="1">Multi-pass membrane protein</topology>
    </subcellularLocation>
</comment>
<feature type="transmembrane region" description="Helical" evidence="6">
    <location>
        <begin position="402"/>
        <end position="424"/>
    </location>
</feature>
<evidence type="ECO:0000313" key="9">
    <source>
        <dbReference type="Proteomes" id="UP000014155"/>
    </source>
</evidence>
<dbReference type="eggNOG" id="COG2211">
    <property type="taxonomic scope" value="Bacteria"/>
</dbReference>
<feature type="transmembrane region" description="Helical" evidence="6">
    <location>
        <begin position="76"/>
        <end position="93"/>
    </location>
</feature>
<evidence type="ECO:0000313" key="8">
    <source>
        <dbReference type="EMBL" id="EMS70133.1"/>
    </source>
</evidence>
<keyword evidence="5 6" id="KW-0472">Membrane</keyword>
<feature type="transmembrane region" description="Helical" evidence="6">
    <location>
        <begin position="339"/>
        <end position="356"/>
    </location>
</feature>